<evidence type="ECO:0000313" key="16">
    <source>
        <dbReference type="Proteomes" id="UP000015464"/>
    </source>
</evidence>
<dbReference type="Gene3D" id="1.20.58.80">
    <property type="entry name" value="Phosphotransferase system, lactose/cellobiose-type IIA subunit"/>
    <property type="match status" value="1"/>
</dbReference>
<dbReference type="CDD" id="cd02678">
    <property type="entry name" value="MIT_VPS4"/>
    <property type="match status" value="1"/>
</dbReference>
<comment type="subcellular location">
    <subcellularLocation>
        <location evidence="1">Endosome membrane</location>
        <topology evidence="1">Peripheral membrane protein</topology>
    </subcellularLocation>
</comment>
<dbReference type="GeneID" id="25038270"/>
<feature type="domain" description="AAA+ ATPase" evidence="13">
    <location>
        <begin position="161"/>
        <end position="296"/>
    </location>
</feature>
<evidence type="ECO:0000256" key="3">
    <source>
        <dbReference type="ARBA" id="ARBA00012674"/>
    </source>
</evidence>
<dbReference type="InterPro" id="IPR003593">
    <property type="entry name" value="AAA+_ATPase"/>
</dbReference>
<keyword evidence="8 12" id="KW-0067">ATP-binding</keyword>
<dbReference type="FunFam" id="3.40.50.300:FF:000043">
    <property type="entry name" value="Vacuolar protein sorting-associated protein 4"/>
    <property type="match status" value="1"/>
</dbReference>
<evidence type="ECO:0000256" key="8">
    <source>
        <dbReference type="ARBA" id="ARBA00022840"/>
    </source>
</evidence>
<name>S9W665_SCHCR</name>
<evidence type="ECO:0000256" key="12">
    <source>
        <dbReference type="RuleBase" id="RU003651"/>
    </source>
</evidence>
<dbReference type="GO" id="GO:0007033">
    <property type="term" value="P:vacuole organization"/>
    <property type="evidence" value="ECO:0007669"/>
    <property type="project" value="TreeGrafter"/>
</dbReference>
<evidence type="ECO:0000256" key="6">
    <source>
        <dbReference type="ARBA" id="ARBA00022753"/>
    </source>
</evidence>
<dbReference type="EMBL" id="KE546988">
    <property type="protein sequence ID" value="EPY54059.1"/>
    <property type="molecule type" value="Genomic_DNA"/>
</dbReference>
<dbReference type="GO" id="GO:0010008">
    <property type="term" value="C:endosome membrane"/>
    <property type="evidence" value="ECO:0007669"/>
    <property type="project" value="UniProtKB-SubCell"/>
</dbReference>
<protein>
    <recommendedName>
        <fullName evidence="3">vesicle-fusing ATPase</fullName>
        <ecNumber evidence="3">3.6.4.6</ecNumber>
    </recommendedName>
</protein>
<dbReference type="RefSeq" id="XP_013021671.1">
    <property type="nucleotide sequence ID" value="XM_013166217.1"/>
</dbReference>
<dbReference type="GO" id="GO:0016887">
    <property type="term" value="F:ATP hydrolysis activity"/>
    <property type="evidence" value="ECO:0007669"/>
    <property type="project" value="InterPro"/>
</dbReference>
<dbReference type="AlphaFoldDB" id="S9W665"/>
<evidence type="ECO:0000256" key="5">
    <source>
        <dbReference type="ARBA" id="ARBA00022741"/>
    </source>
</evidence>
<reference evidence="15 16" key="1">
    <citation type="journal article" date="2011" name="Science">
        <title>Comparative functional genomics of the fission yeasts.</title>
        <authorList>
            <person name="Rhind N."/>
            <person name="Chen Z."/>
            <person name="Yassour M."/>
            <person name="Thompson D.A."/>
            <person name="Haas B.J."/>
            <person name="Habib N."/>
            <person name="Wapinski I."/>
            <person name="Roy S."/>
            <person name="Lin M.F."/>
            <person name="Heiman D.I."/>
            <person name="Young S.K."/>
            <person name="Furuya K."/>
            <person name="Guo Y."/>
            <person name="Pidoux A."/>
            <person name="Chen H.M."/>
            <person name="Robbertse B."/>
            <person name="Goldberg J.M."/>
            <person name="Aoki K."/>
            <person name="Bayne E.H."/>
            <person name="Berlin A.M."/>
            <person name="Desjardins C.A."/>
            <person name="Dobbs E."/>
            <person name="Dukaj L."/>
            <person name="Fan L."/>
            <person name="FitzGerald M.G."/>
            <person name="French C."/>
            <person name="Gujja S."/>
            <person name="Hansen K."/>
            <person name="Keifenheim D."/>
            <person name="Levin J.Z."/>
            <person name="Mosher R.A."/>
            <person name="Mueller C.A."/>
            <person name="Pfiffner J."/>
            <person name="Priest M."/>
            <person name="Russ C."/>
            <person name="Smialowska A."/>
            <person name="Swoboda P."/>
            <person name="Sykes S.M."/>
            <person name="Vaughn M."/>
            <person name="Vengrova S."/>
            <person name="Yoder R."/>
            <person name="Zeng Q."/>
            <person name="Allshire R."/>
            <person name="Baulcombe D."/>
            <person name="Birren B.W."/>
            <person name="Brown W."/>
            <person name="Ekwall K."/>
            <person name="Kellis M."/>
            <person name="Leatherwood J."/>
            <person name="Levin H."/>
            <person name="Margalit H."/>
            <person name="Martienssen R."/>
            <person name="Nieduszynski C.A."/>
            <person name="Spatafora J.W."/>
            <person name="Friedman N."/>
            <person name="Dalgaard J.Z."/>
            <person name="Baumann P."/>
            <person name="Niki H."/>
            <person name="Regev A."/>
            <person name="Nusbaum C."/>
        </authorList>
    </citation>
    <scope>NUCLEOTIDE SEQUENCE [LARGE SCALE GENOMIC DNA]</scope>
    <source>
        <strain evidence="16">OY26 / ATCC MYA-4695 / CBS 11777 / NBRC 106824 / NRRL Y48691</strain>
    </source>
</reference>
<dbReference type="InterPro" id="IPR041569">
    <property type="entry name" value="AAA_lid_3"/>
</dbReference>
<dbReference type="InterPro" id="IPR003960">
    <property type="entry name" value="ATPase_AAA_CS"/>
</dbReference>
<evidence type="ECO:0000256" key="10">
    <source>
        <dbReference type="ARBA" id="ARBA00023136"/>
    </source>
</evidence>
<accession>S9W665</accession>
<dbReference type="PANTHER" id="PTHR23074:SF83">
    <property type="entry name" value="VACUOLAR PROTEIN SORTING-ASSOCIATED PROTEIN 4A"/>
    <property type="match status" value="1"/>
</dbReference>
<evidence type="ECO:0000256" key="11">
    <source>
        <dbReference type="ARBA" id="ARBA00048883"/>
    </source>
</evidence>
<dbReference type="SUPFAM" id="SSF52540">
    <property type="entry name" value="P-loop containing nucleoside triphosphate hydrolases"/>
    <property type="match status" value="1"/>
</dbReference>
<organism evidence="15 16">
    <name type="scientific">Schizosaccharomyces cryophilus (strain OY26 / ATCC MYA-4695 / CBS 11777 / NBRC 106824 / NRRL Y48691)</name>
    <name type="common">Fission yeast</name>
    <dbReference type="NCBI Taxonomy" id="653667"/>
    <lineage>
        <taxon>Eukaryota</taxon>
        <taxon>Fungi</taxon>
        <taxon>Dikarya</taxon>
        <taxon>Ascomycota</taxon>
        <taxon>Taphrinomycotina</taxon>
        <taxon>Schizosaccharomycetes</taxon>
        <taxon>Schizosaccharomycetales</taxon>
        <taxon>Schizosaccharomycetaceae</taxon>
        <taxon>Schizosaccharomyces</taxon>
    </lineage>
</organism>
<dbReference type="InterPro" id="IPR036181">
    <property type="entry name" value="MIT_dom_sf"/>
</dbReference>
<dbReference type="HOGENOM" id="CLU_000688_21_2_1"/>
<dbReference type="PROSITE" id="PS00674">
    <property type="entry name" value="AAA"/>
    <property type="match status" value="1"/>
</dbReference>
<dbReference type="OrthoDB" id="29072at2759"/>
<dbReference type="STRING" id="653667.S9W665"/>
<dbReference type="PANTHER" id="PTHR23074">
    <property type="entry name" value="AAA DOMAIN-CONTAINING"/>
    <property type="match status" value="1"/>
</dbReference>
<dbReference type="FunFam" id="1.10.8.60:FF:000015">
    <property type="entry name" value="vacuolar protein sorting-associated protein 4A"/>
    <property type="match status" value="1"/>
</dbReference>
<keyword evidence="6" id="KW-0967">Endosome</keyword>
<dbReference type="Proteomes" id="UP000015464">
    <property type="component" value="Unassembled WGS sequence"/>
</dbReference>
<dbReference type="SMART" id="SM00745">
    <property type="entry name" value="MIT"/>
    <property type="match status" value="1"/>
</dbReference>
<keyword evidence="5 12" id="KW-0547">Nucleotide-binding</keyword>
<dbReference type="InterPro" id="IPR027417">
    <property type="entry name" value="P-loop_NTPase"/>
</dbReference>
<dbReference type="SUPFAM" id="SSF116846">
    <property type="entry name" value="MIT domain"/>
    <property type="match status" value="1"/>
</dbReference>
<keyword evidence="10" id="KW-0472">Membrane</keyword>
<evidence type="ECO:0000259" key="14">
    <source>
        <dbReference type="SMART" id="SM00745"/>
    </source>
</evidence>
<comment type="similarity">
    <text evidence="2 12">Belongs to the AAA ATPase family.</text>
</comment>
<keyword evidence="9" id="KW-0653">Protein transport</keyword>
<evidence type="ECO:0000259" key="13">
    <source>
        <dbReference type="SMART" id="SM00382"/>
    </source>
</evidence>
<keyword evidence="16" id="KW-1185">Reference proteome</keyword>
<dbReference type="GO" id="GO:0005524">
    <property type="term" value="F:ATP binding"/>
    <property type="evidence" value="ECO:0007669"/>
    <property type="project" value="UniProtKB-KW"/>
</dbReference>
<dbReference type="Pfam" id="PF17862">
    <property type="entry name" value="AAA_lid_3"/>
    <property type="match status" value="1"/>
</dbReference>
<evidence type="ECO:0000313" key="15">
    <source>
        <dbReference type="EMBL" id="EPY54059.1"/>
    </source>
</evidence>
<evidence type="ECO:0000256" key="4">
    <source>
        <dbReference type="ARBA" id="ARBA00022448"/>
    </source>
</evidence>
<dbReference type="SMART" id="SM00382">
    <property type="entry name" value="AAA"/>
    <property type="match status" value="1"/>
</dbReference>
<dbReference type="Pfam" id="PF09336">
    <property type="entry name" value="Vps4_C"/>
    <property type="match status" value="1"/>
</dbReference>
<evidence type="ECO:0000256" key="9">
    <source>
        <dbReference type="ARBA" id="ARBA00022927"/>
    </source>
</evidence>
<dbReference type="InterPro" id="IPR045253">
    <property type="entry name" value="VPS4_MIT"/>
</dbReference>
<dbReference type="FunFam" id="1.20.58.80:FF:000004">
    <property type="entry name" value="Vacuolar protein sorting-associated protein 4"/>
    <property type="match status" value="1"/>
</dbReference>
<evidence type="ECO:0000256" key="1">
    <source>
        <dbReference type="ARBA" id="ARBA00004481"/>
    </source>
</evidence>
<comment type="catalytic activity">
    <reaction evidence="11">
        <text>ATP + H2O = ADP + phosphate + H(+)</text>
        <dbReference type="Rhea" id="RHEA:13065"/>
        <dbReference type="ChEBI" id="CHEBI:15377"/>
        <dbReference type="ChEBI" id="CHEBI:15378"/>
        <dbReference type="ChEBI" id="CHEBI:30616"/>
        <dbReference type="ChEBI" id="CHEBI:43474"/>
        <dbReference type="ChEBI" id="CHEBI:456216"/>
        <dbReference type="EC" id="3.6.4.6"/>
    </reaction>
</comment>
<dbReference type="Pfam" id="PF00004">
    <property type="entry name" value="AAA"/>
    <property type="match status" value="1"/>
</dbReference>
<dbReference type="OMA" id="IEWTNEF"/>
<dbReference type="InterPro" id="IPR050304">
    <property type="entry name" value="MT-severing_AAA_ATPase"/>
</dbReference>
<dbReference type="Pfam" id="PF04212">
    <property type="entry name" value="MIT"/>
    <property type="match status" value="1"/>
</dbReference>
<keyword evidence="7" id="KW-0378">Hydrolase</keyword>
<dbReference type="Gene3D" id="3.40.50.300">
    <property type="entry name" value="P-loop containing nucleotide triphosphate hydrolases"/>
    <property type="match status" value="1"/>
</dbReference>
<gene>
    <name evidence="15" type="ORF">SPOG_03953</name>
</gene>
<dbReference type="InterPro" id="IPR015415">
    <property type="entry name" value="Spast_Vps4_C"/>
</dbReference>
<dbReference type="Gene3D" id="1.10.8.60">
    <property type="match status" value="1"/>
</dbReference>
<keyword evidence="4" id="KW-0813">Transport</keyword>
<dbReference type="EC" id="3.6.4.6" evidence="3"/>
<dbReference type="InterPro" id="IPR007330">
    <property type="entry name" value="MIT_dom"/>
</dbReference>
<dbReference type="GO" id="GO:0043328">
    <property type="term" value="P:protein transport to vacuole involved in ubiquitin-dependent protein catabolic process via the multivesicular body sorting pathway"/>
    <property type="evidence" value="ECO:0007669"/>
    <property type="project" value="EnsemblFungi"/>
</dbReference>
<dbReference type="InterPro" id="IPR003959">
    <property type="entry name" value="ATPase_AAA_core"/>
</dbReference>
<proteinExistence type="inferred from homology"/>
<dbReference type="GO" id="GO:0007084">
    <property type="term" value="P:mitotic nuclear membrane reassembly"/>
    <property type="evidence" value="ECO:0007669"/>
    <property type="project" value="EnsemblFungi"/>
</dbReference>
<dbReference type="eggNOG" id="KOG0739">
    <property type="taxonomic scope" value="Eukaryota"/>
</dbReference>
<sequence length="432" mass="48177">MSNPDCLSKAISLVKTAIDHDNAERYGDAYKSYQNALDYFMMALKYEKNEKSKEIIRGKVLEYLDRAEKLKTFLQQRSNHIASKSSASSGNLEGSNSPGASDVLDVEAKKLRGALSSAILIEKPNVRWEDIAGLENAKEALKETVLLPIKLPQLFSRSRKPWSGILLYGPPGTGKSYLAKAVATEAGSTFFSISSSDLVSKWMGESERLVRQLFEMAREQKPSIIFIDEIDSLCGSRSEGESESSRRIKTEFLVQMNGVGKDESGVLVLGATNIPWTLDSAIRRRFEKRIYIPLPSSYARSKMFELNVGDIPSELVSKDFKELARMTEGYSGSDIAIVVRDAIMEPVRRIHTATHFKKVFYKPLERTMVTPCSPGDPDAFAATWMDVNGSDILEPRLTVRDFYSAVKKVKPTLNASDIQKHIQFTKDFGAEG</sequence>
<evidence type="ECO:0000256" key="2">
    <source>
        <dbReference type="ARBA" id="ARBA00006914"/>
    </source>
</evidence>
<feature type="domain" description="MIT" evidence="14">
    <location>
        <begin position="3"/>
        <end position="80"/>
    </location>
</feature>
<evidence type="ECO:0000256" key="7">
    <source>
        <dbReference type="ARBA" id="ARBA00022801"/>
    </source>
</evidence>